<proteinExistence type="predicted"/>
<dbReference type="InterPro" id="IPR036188">
    <property type="entry name" value="FAD/NAD-bd_sf"/>
</dbReference>
<dbReference type="SUPFAM" id="SSF51905">
    <property type="entry name" value="FAD/NAD(P)-binding domain"/>
    <property type="match status" value="1"/>
</dbReference>
<evidence type="ECO:0008006" key="3">
    <source>
        <dbReference type="Google" id="ProtNLM"/>
    </source>
</evidence>
<evidence type="ECO:0000313" key="2">
    <source>
        <dbReference type="Proteomes" id="UP001500456"/>
    </source>
</evidence>
<dbReference type="EMBL" id="BAAAZX010000006">
    <property type="protein sequence ID" value="GAA3991665.1"/>
    <property type="molecule type" value="Genomic_DNA"/>
</dbReference>
<name>A0ABP7R3F9_9ACTN</name>
<dbReference type="Proteomes" id="UP001500456">
    <property type="component" value="Unassembled WGS sequence"/>
</dbReference>
<sequence>MPPVGEDANLAMLDGAELALALAARPDDPDGAVRAYETAMFERGATAARVSADILTTLLSPAGARGMLRMLADTGAA</sequence>
<reference evidence="2" key="1">
    <citation type="journal article" date="2019" name="Int. J. Syst. Evol. Microbiol.">
        <title>The Global Catalogue of Microorganisms (GCM) 10K type strain sequencing project: providing services to taxonomists for standard genome sequencing and annotation.</title>
        <authorList>
            <consortium name="The Broad Institute Genomics Platform"/>
            <consortium name="The Broad Institute Genome Sequencing Center for Infectious Disease"/>
            <person name="Wu L."/>
            <person name="Ma J."/>
        </authorList>
    </citation>
    <scope>NUCLEOTIDE SEQUENCE [LARGE SCALE GENOMIC DNA]</scope>
    <source>
        <strain evidence="2">JCM 16924</strain>
    </source>
</reference>
<keyword evidence="2" id="KW-1185">Reference proteome</keyword>
<organism evidence="1 2">
    <name type="scientific">Streptomyces plumbiresistens</name>
    <dbReference type="NCBI Taxonomy" id="511811"/>
    <lineage>
        <taxon>Bacteria</taxon>
        <taxon>Bacillati</taxon>
        <taxon>Actinomycetota</taxon>
        <taxon>Actinomycetes</taxon>
        <taxon>Kitasatosporales</taxon>
        <taxon>Streptomycetaceae</taxon>
        <taxon>Streptomyces</taxon>
    </lineage>
</organism>
<accession>A0ABP7R3F9</accession>
<dbReference type="Gene3D" id="3.50.50.60">
    <property type="entry name" value="FAD/NAD(P)-binding domain"/>
    <property type="match status" value="1"/>
</dbReference>
<gene>
    <name evidence="1" type="ORF">GCM10022232_27990</name>
</gene>
<protein>
    <recommendedName>
        <fullName evidence="3">FAD-binding domain-containing protein</fullName>
    </recommendedName>
</protein>
<comment type="caution">
    <text evidence="1">The sequence shown here is derived from an EMBL/GenBank/DDBJ whole genome shotgun (WGS) entry which is preliminary data.</text>
</comment>
<evidence type="ECO:0000313" key="1">
    <source>
        <dbReference type="EMBL" id="GAA3991665.1"/>
    </source>
</evidence>